<reference evidence="1" key="1">
    <citation type="submission" date="2022-10" db="EMBL/GenBank/DDBJ databases">
        <title>Genome Sequence of Xylaria curta.</title>
        <authorList>
            <person name="Buettner E."/>
        </authorList>
    </citation>
    <scope>NUCLEOTIDE SEQUENCE</scope>
    <source>
        <strain evidence="1">Babe10</strain>
    </source>
</reference>
<proteinExistence type="predicted"/>
<evidence type="ECO:0000313" key="2">
    <source>
        <dbReference type="Proteomes" id="UP001143856"/>
    </source>
</evidence>
<organism evidence="1 2">
    <name type="scientific">Xylaria curta</name>
    <dbReference type="NCBI Taxonomy" id="42375"/>
    <lineage>
        <taxon>Eukaryota</taxon>
        <taxon>Fungi</taxon>
        <taxon>Dikarya</taxon>
        <taxon>Ascomycota</taxon>
        <taxon>Pezizomycotina</taxon>
        <taxon>Sordariomycetes</taxon>
        <taxon>Xylariomycetidae</taxon>
        <taxon>Xylariales</taxon>
        <taxon>Xylariaceae</taxon>
        <taxon>Xylaria</taxon>
    </lineage>
</organism>
<name>A0ACC1PK70_9PEZI</name>
<sequence length="148" mass="16520">MTRSTPKITTRSTAGQVQQAMHYSNIQWRRFLIITTEEAVGLDRKTSWRDVPAQQQQSLMNDVKDRLEQEQMIQSNDNLEKAIQWRMPQVFKAQKAKNMGGPTKFGAVPPGDAGARASVNLGVDGSKQSADVTSAPTVQEMFDPIRNT</sequence>
<protein>
    <submittedName>
        <fullName evidence="1">Uncharacterized protein</fullName>
    </submittedName>
</protein>
<gene>
    <name evidence="1" type="ORF">NUW58_g1495</name>
</gene>
<accession>A0ACC1PK70</accession>
<keyword evidence="2" id="KW-1185">Reference proteome</keyword>
<dbReference type="EMBL" id="JAPDGR010000162">
    <property type="protein sequence ID" value="KAJ2994667.1"/>
    <property type="molecule type" value="Genomic_DNA"/>
</dbReference>
<comment type="caution">
    <text evidence="1">The sequence shown here is derived from an EMBL/GenBank/DDBJ whole genome shotgun (WGS) entry which is preliminary data.</text>
</comment>
<dbReference type="Proteomes" id="UP001143856">
    <property type="component" value="Unassembled WGS sequence"/>
</dbReference>
<evidence type="ECO:0000313" key="1">
    <source>
        <dbReference type="EMBL" id="KAJ2994667.1"/>
    </source>
</evidence>